<accession>A0AAJ5X7I9</accession>
<dbReference type="InterPro" id="IPR004358">
    <property type="entry name" value="Sig_transdc_His_kin-like_C"/>
</dbReference>
<evidence type="ECO:0000313" key="7">
    <source>
        <dbReference type="Proteomes" id="UP001218362"/>
    </source>
</evidence>
<dbReference type="AlphaFoldDB" id="A0AAJ5X7I9"/>
<keyword evidence="6" id="KW-0808">Transferase</keyword>
<feature type="transmembrane region" description="Helical" evidence="4">
    <location>
        <begin position="12"/>
        <end position="33"/>
    </location>
</feature>
<feature type="domain" description="Histidine kinase" evidence="5">
    <location>
        <begin position="489"/>
        <end position="691"/>
    </location>
</feature>
<dbReference type="InterPro" id="IPR036890">
    <property type="entry name" value="HATPase_C_sf"/>
</dbReference>
<proteinExistence type="predicted"/>
<dbReference type="Pfam" id="PF02518">
    <property type="entry name" value="HATPase_c"/>
    <property type="match status" value="1"/>
</dbReference>
<dbReference type="Gene3D" id="3.30.450.40">
    <property type="match status" value="1"/>
</dbReference>
<dbReference type="Pfam" id="PF01590">
    <property type="entry name" value="GAF"/>
    <property type="match status" value="1"/>
</dbReference>
<feature type="transmembrane region" description="Helical" evidence="4">
    <location>
        <begin position="101"/>
        <end position="122"/>
    </location>
</feature>
<keyword evidence="3" id="KW-0597">Phosphoprotein</keyword>
<dbReference type="SUPFAM" id="SSF55781">
    <property type="entry name" value="GAF domain-like"/>
    <property type="match status" value="1"/>
</dbReference>
<dbReference type="SMART" id="SM00387">
    <property type="entry name" value="HATPase_c"/>
    <property type="match status" value="1"/>
</dbReference>
<comment type="catalytic activity">
    <reaction evidence="1">
        <text>ATP + protein L-histidine = ADP + protein N-phospho-L-histidine.</text>
        <dbReference type="EC" id="2.7.13.3"/>
    </reaction>
</comment>
<dbReference type="PROSITE" id="PS50109">
    <property type="entry name" value="HIS_KIN"/>
    <property type="match status" value="1"/>
</dbReference>
<feature type="transmembrane region" description="Helical" evidence="4">
    <location>
        <begin position="173"/>
        <end position="193"/>
    </location>
</feature>
<dbReference type="EC" id="2.7.13.3" evidence="2"/>
<evidence type="ECO:0000313" key="6">
    <source>
        <dbReference type="EMBL" id="WEK47161.1"/>
    </source>
</evidence>
<dbReference type="InterPro" id="IPR014265">
    <property type="entry name" value="XrtA/PrsK"/>
</dbReference>
<dbReference type="PANTHER" id="PTHR43547">
    <property type="entry name" value="TWO-COMPONENT HISTIDINE KINASE"/>
    <property type="match status" value="1"/>
</dbReference>
<keyword evidence="4" id="KW-0472">Membrane</keyword>
<dbReference type="SUPFAM" id="SSF55874">
    <property type="entry name" value="ATPase domain of HSP90 chaperone/DNA topoisomerase II/histidine kinase"/>
    <property type="match status" value="1"/>
</dbReference>
<feature type="transmembrane region" description="Helical" evidence="4">
    <location>
        <begin position="45"/>
        <end position="64"/>
    </location>
</feature>
<feature type="transmembrane region" description="Helical" evidence="4">
    <location>
        <begin position="205"/>
        <end position="222"/>
    </location>
</feature>
<dbReference type="InterPro" id="IPR029016">
    <property type="entry name" value="GAF-like_dom_sf"/>
</dbReference>
<feature type="transmembrane region" description="Helical" evidence="4">
    <location>
        <begin position="265"/>
        <end position="285"/>
    </location>
</feature>
<evidence type="ECO:0000256" key="4">
    <source>
        <dbReference type="SAM" id="Phobius"/>
    </source>
</evidence>
<evidence type="ECO:0000256" key="2">
    <source>
        <dbReference type="ARBA" id="ARBA00012438"/>
    </source>
</evidence>
<dbReference type="PANTHER" id="PTHR43547:SF2">
    <property type="entry name" value="HYBRID SIGNAL TRANSDUCTION HISTIDINE KINASE C"/>
    <property type="match status" value="1"/>
</dbReference>
<feature type="transmembrane region" description="Helical" evidence="4">
    <location>
        <begin position="234"/>
        <end position="259"/>
    </location>
</feature>
<dbReference type="Gene3D" id="3.30.565.10">
    <property type="entry name" value="Histidine kinase-like ATPase, C-terminal domain"/>
    <property type="match status" value="1"/>
</dbReference>
<organism evidence="6 7">
    <name type="scientific">Candidatus Andeanibacterium colombiense</name>
    <dbReference type="NCBI Taxonomy" id="3121345"/>
    <lineage>
        <taxon>Bacteria</taxon>
        <taxon>Pseudomonadati</taxon>
        <taxon>Pseudomonadota</taxon>
        <taxon>Alphaproteobacteria</taxon>
        <taxon>Sphingomonadales</taxon>
        <taxon>Sphingomonadaceae</taxon>
        <taxon>Candidatus Andeanibacterium</taxon>
    </lineage>
</organism>
<reference evidence="6" key="1">
    <citation type="submission" date="2023-03" db="EMBL/GenBank/DDBJ databases">
        <title>Andean soil-derived lignocellulolytic bacterial consortium as a source of novel taxa and putative plastic-active enzymes.</title>
        <authorList>
            <person name="Diaz-Garcia L."/>
            <person name="Chuvochina M."/>
            <person name="Feuerriegel G."/>
            <person name="Bunk B."/>
            <person name="Sproer C."/>
            <person name="Streit W.R."/>
            <person name="Rodriguez L.M."/>
            <person name="Overmann J."/>
            <person name="Jimenez D.J."/>
        </authorList>
    </citation>
    <scope>NUCLEOTIDE SEQUENCE</scope>
    <source>
        <strain evidence="6">MAG 26</strain>
    </source>
</reference>
<keyword evidence="4" id="KW-1133">Transmembrane helix</keyword>
<dbReference type="InterPro" id="IPR003594">
    <property type="entry name" value="HATPase_dom"/>
</dbReference>
<dbReference type="Proteomes" id="UP001218362">
    <property type="component" value="Chromosome"/>
</dbReference>
<keyword evidence="6" id="KW-0418">Kinase</keyword>
<sequence>MTGTYPIDMWSTIVAALHLVGAVALLGIAGWLFSRREKLGPAGQPILAALGTTAFWGLAVAAIGQGDTGTQMFLSLSYLTWFWALYRLFANDGRHQSVRPIRTVVWALAFVEMLQFGLIALAARFGALPGAAAMIFDLSMTFRLLCAVGALVLVHNLYVGASSAARLSLRWPAAALAAMWLYDLNFYTVAYLTGRVPQTLADLRALVMIVMAILLAIGTAQADGELRLRASRSVAFQSFSLLLIGGYLVGMVLVAQGLAYVGSDFARLLQLGFLVSASVAALLVLPSRRLRGWIRVVVAKHLFQHRYDYRAEWLRFTETIARGGEQVTPLHERVVRAIADITDSPAGLLLTTGEEGSLSLDSRWQWPEIAVPGEALDAETARFFERERFILDLDDVRDGRDNRGEGVIVPAWLRDHHRAWAMIPLLHYQRLIGIVVLARPPIARRLDWEDFDLLRVVGQQLASYLAEQAGQEALGEAHRFDEFNRRIAFVMHDIKNLASQLSLLARNAEKHAEKPEFRADMLVTLRNSSDKLNALLARLGRYGAAGVERPEEIDAVECVTRVVRRYEAQHPVMLVSQQPSEVLGKADSLEQALVHLVQNAIDASDADSPVLLSVRTEGLACIIEVIDSGSGMSAEFIRSRLFKPFHSSKPGGFGIGAFEARELIRAMNGRLDVESREGVGTRFILRLPLATSAGLRAGANQDLSRDVA</sequence>
<evidence type="ECO:0000256" key="3">
    <source>
        <dbReference type="ARBA" id="ARBA00022553"/>
    </source>
</evidence>
<dbReference type="InterPro" id="IPR003018">
    <property type="entry name" value="GAF"/>
</dbReference>
<dbReference type="GO" id="GO:0000155">
    <property type="term" value="F:phosphorelay sensor kinase activity"/>
    <property type="evidence" value="ECO:0007669"/>
    <property type="project" value="TreeGrafter"/>
</dbReference>
<dbReference type="InterPro" id="IPR005467">
    <property type="entry name" value="His_kinase_dom"/>
</dbReference>
<dbReference type="EMBL" id="CP119316">
    <property type="protein sequence ID" value="WEK47161.1"/>
    <property type="molecule type" value="Genomic_DNA"/>
</dbReference>
<evidence type="ECO:0000259" key="5">
    <source>
        <dbReference type="PROSITE" id="PS50109"/>
    </source>
</evidence>
<protein>
    <recommendedName>
        <fullName evidence="2">histidine kinase</fullName>
        <ecNumber evidence="2">2.7.13.3</ecNumber>
    </recommendedName>
</protein>
<dbReference type="NCBIfam" id="TIGR02916">
    <property type="entry name" value="PEP_his_kin"/>
    <property type="match status" value="1"/>
</dbReference>
<evidence type="ECO:0000256" key="1">
    <source>
        <dbReference type="ARBA" id="ARBA00000085"/>
    </source>
</evidence>
<dbReference type="CDD" id="cd00075">
    <property type="entry name" value="HATPase"/>
    <property type="match status" value="1"/>
</dbReference>
<dbReference type="PRINTS" id="PR00344">
    <property type="entry name" value="BCTRLSENSOR"/>
</dbReference>
<name>A0AAJ5X7I9_9SPHN</name>
<gene>
    <name evidence="6" type="primary">prsK</name>
    <name evidence="6" type="ORF">P0Y56_02435</name>
</gene>
<dbReference type="KEGG" id="acob:P0Y56_02435"/>
<feature type="transmembrane region" description="Helical" evidence="4">
    <location>
        <begin position="142"/>
        <end position="161"/>
    </location>
</feature>
<feature type="transmembrane region" description="Helical" evidence="4">
    <location>
        <begin position="70"/>
        <end position="89"/>
    </location>
</feature>
<keyword evidence="4" id="KW-0812">Transmembrane</keyword>